<feature type="transmembrane region" description="Helical" evidence="1">
    <location>
        <begin position="6"/>
        <end position="23"/>
    </location>
</feature>
<feature type="transmembrane region" description="Helical" evidence="1">
    <location>
        <begin position="30"/>
        <end position="50"/>
    </location>
</feature>
<sequence>MKEVMIPYILIMWILVSTGAIKWTFKSAFWIISGGAFILVVLGILSRLWAPVDLTYSSTVKAPHSVLSPLFREQIDHIYVDHNQEVKKGDVIYTLVDTTSLADVEKIKAGIVQQEENVAQLKRDIIRGKTSPEIFKGRDIEYYESQLRVAEASLKSLHADLQKTEFEQSRKTVRAPFDGQVAVVNVADGSRVGNMHIYDTSRKFLEMRIPDQTYRYVEQGQFAEFYVDAYPGEVFRARVHSITAGTGESSVSPLQGPQSVRQHVGANTSSHGRTVILEIFEPEGKSIPIGATGSAWIAVNKPHSLFGFIDVIGAATVRLHSYKSYLNAM</sequence>
<dbReference type="InterPro" id="IPR050739">
    <property type="entry name" value="MFP"/>
</dbReference>
<dbReference type="Gene3D" id="2.40.30.170">
    <property type="match status" value="1"/>
</dbReference>
<proteinExistence type="predicted"/>
<keyword evidence="1" id="KW-1133">Transmembrane helix</keyword>
<organism evidence="2 3">
    <name type="scientific">Vibrio owensii CAIM 1854 = LMG 25443</name>
    <dbReference type="NCBI Taxonomy" id="1229493"/>
    <lineage>
        <taxon>Bacteria</taxon>
        <taxon>Pseudomonadati</taxon>
        <taxon>Pseudomonadota</taxon>
        <taxon>Gammaproteobacteria</taxon>
        <taxon>Vibrionales</taxon>
        <taxon>Vibrionaceae</taxon>
        <taxon>Vibrio</taxon>
    </lineage>
</organism>
<comment type="caution">
    <text evidence="2">The sequence shown here is derived from an EMBL/GenBank/DDBJ whole genome shotgun (WGS) entry which is preliminary data.</text>
</comment>
<dbReference type="SUPFAM" id="SSF111369">
    <property type="entry name" value="HlyD-like secretion proteins"/>
    <property type="match status" value="1"/>
</dbReference>
<dbReference type="EMBL" id="JPRD01000023">
    <property type="protein sequence ID" value="KIF52343.1"/>
    <property type="molecule type" value="Genomic_DNA"/>
</dbReference>
<dbReference type="PATRIC" id="fig|1229493.5.peg.2035"/>
<evidence type="ECO:0000313" key="2">
    <source>
        <dbReference type="EMBL" id="KIF52343.1"/>
    </source>
</evidence>
<dbReference type="Gene3D" id="2.40.50.100">
    <property type="match status" value="1"/>
</dbReference>
<gene>
    <name evidence="2" type="ORF">H735_14460</name>
</gene>
<protein>
    <submittedName>
        <fullName evidence="2">Hemolysin D</fullName>
    </submittedName>
</protein>
<dbReference type="AlphaFoldDB" id="A0A0C1VR25"/>
<keyword evidence="1" id="KW-0472">Membrane</keyword>
<evidence type="ECO:0000313" key="3">
    <source>
        <dbReference type="Proteomes" id="UP000031586"/>
    </source>
</evidence>
<evidence type="ECO:0000256" key="1">
    <source>
        <dbReference type="SAM" id="Phobius"/>
    </source>
</evidence>
<accession>A0A0C1VR25</accession>
<dbReference type="RefSeq" id="WP_020194704.1">
    <property type="nucleotide sequence ID" value="NZ_BAOH01000007.1"/>
</dbReference>
<name>A0A0C1VR25_9VIBR</name>
<dbReference type="PANTHER" id="PTHR30386">
    <property type="entry name" value="MEMBRANE FUSION SUBUNIT OF EMRAB-TOLC MULTIDRUG EFFLUX PUMP"/>
    <property type="match status" value="1"/>
</dbReference>
<keyword evidence="1" id="KW-0812">Transmembrane</keyword>
<reference evidence="2 3" key="1">
    <citation type="submission" date="2014-07" db="EMBL/GenBank/DDBJ databases">
        <title>Unique and conserved regions in Vibrio harveyi and related species in comparison with the shrimp pathogen Vibrio harveyi CAIM 1792.</title>
        <authorList>
            <person name="Espinoza-Valles I."/>
            <person name="Vora G."/>
            <person name="Leekitcharoenphon P."/>
            <person name="Ussery D."/>
            <person name="Hoj L."/>
            <person name="Gomez-Gil B."/>
        </authorList>
    </citation>
    <scope>NUCLEOTIDE SEQUENCE [LARGE SCALE GENOMIC DNA]</scope>
    <source>
        <strain evidence="3">CAIM 1854 / LMG 25443</strain>
    </source>
</reference>
<dbReference type="Proteomes" id="UP000031586">
    <property type="component" value="Unassembled WGS sequence"/>
</dbReference>